<evidence type="ECO:0000313" key="1">
    <source>
        <dbReference type="EMBL" id="MPN45037.1"/>
    </source>
</evidence>
<name>A0A645I175_9ZZZZ</name>
<protein>
    <submittedName>
        <fullName evidence="1">Uncharacterized protein</fullName>
    </submittedName>
</protein>
<accession>A0A645I175</accession>
<dbReference type="AlphaFoldDB" id="A0A645I175"/>
<comment type="caution">
    <text evidence="1">The sequence shown here is derived from an EMBL/GenBank/DDBJ whole genome shotgun (WGS) entry which is preliminary data.</text>
</comment>
<sequence length="87" mass="9790">MVVNKGLAAIIKRVVHTPNILNSFFFYLPSVNFSIGLNRNLAFNNGNIHVLSINKIAICDRNILFQAVLHIFPNIHAYTTIDTIIIL</sequence>
<proteinExistence type="predicted"/>
<dbReference type="EMBL" id="VSSQ01104623">
    <property type="protein sequence ID" value="MPN45037.1"/>
    <property type="molecule type" value="Genomic_DNA"/>
</dbReference>
<reference evidence="1" key="1">
    <citation type="submission" date="2019-08" db="EMBL/GenBank/DDBJ databases">
        <authorList>
            <person name="Kucharzyk K."/>
            <person name="Murdoch R.W."/>
            <person name="Higgins S."/>
            <person name="Loffler F."/>
        </authorList>
    </citation>
    <scope>NUCLEOTIDE SEQUENCE</scope>
</reference>
<gene>
    <name evidence="1" type="ORF">SDC9_192604</name>
</gene>
<organism evidence="1">
    <name type="scientific">bioreactor metagenome</name>
    <dbReference type="NCBI Taxonomy" id="1076179"/>
    <lineage>
        <taxon>unclassified sequences</taxon>
        <taxon>metagenomes</taxon>
        <taxon>ecological metagenomes</taxon>
    </lineage>
</organism>